<dbReference type="GO" id="GO:0016567">
    <property type="term" value="P:protein ubiquitination"/>
    <property type="evidence" value="ECO:0007669"/>
    <property type="project" value="UniProtKB-UniPathway"/>
</dbReference>
<reference evidence="5 6" key="1">
    <citation type="submission" date="2020-02" db="EMBL/GenBank/DDBJ databases">
        <title>Draft genome sequence of Haematococcus lacustris strain NIES-144.</title>
        <authorList>
            <person name="Morimoto D."/>
            <person name="Nakagawa S."/>
            <person name="Yoshida T."/>
            <person name="Sawayama S."/>
        </authorList>
    </citation>
    <scope>NUCLEOTIDE SEQUENCE [LARGE SCALE GENOMIC DNA]</scope>
    <source>
        <strain evidence="5 6">NIES-144</strain>
    </source>
</reference>
<keyword evidence="1" id="KW-0808">Transferase</keyword>
<dbReference type="GO" id="GO:0005829">
    <property type="term" value="C:cytosol"/>
    <property type="evidence" value="ECO:0007669"/>
    <property type="project" value="UniProtKB-UniRule"/>
</dbReference>
<dbReference type="InterPro" id="IPR039795">
    <property type="entry name" value="LTN1/Rkr1"/>
</dbReference>
<keyword evidence="6" id="KW-1185">Reference proteome</keyword>
<feature type="region of interest" description="Disordered" evidence="2">
    <location>
        <begin position="39"/>
        <end position="61"/>
    </location>
</feature>
<dbReference type="PANTHER" id="PTHR12389">
    <property type="entry name" value="ZINC FINGER PROTEIN 294"/>
    <property type="match status" value="1"/>
</dbReference>
<comment type="similarity">
    <text evidence="1">Belongs to the LTN1 family.</text>
</comment>
<organism evidence="5 6">
    <name type="scientific">Haematococcus lacustris</name>
    <name type="common">Green alga</name>
    <name type="synonym">Haematococcus pluvialis</name>
    <dbReference type="NCBI Taxonomy" id="44745"/>
    <lineage>
        <taxon>Eukaryota</taxon>
        <taxon>Viridiplantae</taxon>
        <taxon>Chlorophyta</taxon>
        <taxon>core chlorophytes</taxon>
        <taxon>Chlorophyceae</taxon>
        <taxon>CS clade</taxon>
        <taxon>Chlamydomonadales</taxon>
        <taxon>Haematococcaceae</taxon>
        <taxon>Haematococcus</taxon>
    </lineage>
</organism>
<feature type="domain" description="E3 ubiquitin-protein ligase listerin HEAT repeat region" evidence="3">
    <location>
        <begin position="468"/>
        <end position="615"/>
    </location>
</feature>
<dbReference type="InterPro" id="IPR054478">
    <property type="entry name" value="LTN1_UBC"/>
</dbReference>
<dbReference type="Proteomes" id="UP000485058">
    <property type="component" value="Unassembled WGS sequence"/>
</dbReference>
<dbReference type="AlphaFoldDB" id="A0A6A0A5K8"/>
<protein>
    <recommendedName>
        <fullName evidence="1">E3 ubiquitin-protein ligase listerin</fullName>
        <ecNumber evidence="1">2.3.2.27</ecNumber>
    </recommendedName>
    <alternativeName>
        <fullName evidence="1">RING-type E3 ubiquitin transferase listerin</fullName>
    </alternativeName>
</protein>
<proteinExistence type="inferred from homology"/>
<evidence type="ECO:0000313" key="6">
    <source>
        <dbReference type="Proteomes" id="UP000485058"/>
    </source>
</evidence>
<keyword evidence="1" id="KW-0862">Zinc</keyword>
<dbReference type="GO" id="GO:0008270">
    <property type="term" value="F:zinc ion binding"/>
    <property type="evidence" value="ECO:0007669"/>
    <property type="project" value="UniProtKB-KW"/>
</dbReference>
<comment type="pathway">
    <text evidence="1">Protein modification; protein ubiquitination.</text>
</comment>
<keyword evidence="1" id="KW-0479">Metal-binding</keyword>
<dbReference type="GO" id="GO:0061630">
    <property type="term" value="F:ubiquitin protein ligase activity"/>
    <property type="evidence" value="ECO:0007669"/>
    <property type="project" value="UniProtKB-UniRule"/>
</dbReference>
<dbReference type="Pfam" id="PF23009">
    <property type="entry name" value="UBC_like"/>
    <property type="match status" value="1"/>
</dbReference>
<feature type="domain" description="E3 ubiquitin-protein ligase listerin ubiquitin conjugating" evidence="4">
    <location>
        <begin position="627"/>
        <end position="672"/>
    </location>
</feature>
<keyword evidence="1" id="KW-0863">Zinc-finger</keyword>
<dbReference type="GO" id="GO:0043023">
    <property type="term" value="F:ribosomal large subunit binding"/>
    <property type="evidence" value="ECO:0007669"/>
    <property type="project" value="TreeGrafter"/>
</dbReference>
<evidence type="ECO:0000256" key="2">
    <source>
        <dbReference type="SAM" id="MobiDB-lite"/>
    </source>
</evidence>
<evidence type="ECO:0000256" key="1">
    <source>
        <dbReference type="RuleBase" id="RU367090"/>
    </source>
</evidence>
<evidence type="ECO:0000259" key="3">
    <source>
        <dbReference type="Pfam" id="PF22999"/>
    </source>
</evidence>
<comment type="caution">
    <text evidence="5">The sequence shown here is derived from an EMBL/GenBank/DDBJ whole genome shotgun (WGS) entry which is preliminary data.</text>
</comment>
<comment type="subunit">
    <text evidence="1">Component of the ribosome quality control complex (RQC).</text>
</comment>
<dbReference type="GO" id="GO:1990116">
    <property type="term" value="P:ribosome-associated ubiquitin-dependent protein catabolic process"/>
    <property type="evidence" value="ECO:0007669"/>
    <property type="project" value="UniProtKB-UniRule"/>
</dbReference>
<name>A0A6A0A5K8_HAELA</name>
<dbReference type="PANTHER" id="PTHR12389:SF0">
    <property type="entry name" value="E3 UBIQUITIN-PROTEIN LIGASE LISTERIN"/>
    <property type="match status" value="1"/>
</dbReference>
<dbReference type="GO" id="GO:0072344">
    <property type="term" value="P:rescue of stalled ribosome"/>
    <property type="evidence" value="ECO:0007669"/>
    <property type="project" value="UniProtKB-UniRule"/>
</dbReference>
<accession>A0A6A0A5K8</accession>
<sequence length="712" mass="74033">MSHCLSLPPVIWEEGSRAVQPLQVVLACFPMPLSEQGSKCGQGSQSSIDGLGVGPSGQRHGSVGKPGAPLLLLDPPGCTAEEQALLVKLLRHQAVRQVTSALVRGAAQDSGSPSLAPATAQNDLLPACIVSQLELAAASYAWPVLGAAEWSTVLRDTLATLTAAVTDCRSLACRAAAATRSAAAQVLGQKPGAVSGAMAAKLLAKLSERGLLTQQAAAQQLADDWHHVVLDAWQFDMAKLSTAAHTVGVLLALTQHANSLRMDVMPAGLRMLRQEYWDQVCSACEQLVQLLAVQGVVQALGQLAGASVTRAISSWCLGRDASGAWQAVGWVVSKVMAAAGKAGAGGLAGVVLAGLTTTDSWLVRAECDAGCDVVEGLLGLALQPWDCHPLAGAAYTSLLHAPASLLARLSTPVEGVEELPEYEQGSPVAAYLIAAGLSPVLASAIAPSADRRLCSAPTTDRGLADLPLAAWSLLLAHLAATPDGAAGTALLRQALREIPEVVPRLLDRLLPCLPLEQFSPGAKPGSSKNTANAGQPGAVLAHDALKQLRAAGLPYGRSASRTVGRAVFGAVLHQLPASSRTWFSDIRDRGVATAVEAYTAARESPALIAAEITDIHSRSQELNSDKFTVKANALVREVVATMEIEETASVELVIRLPLAMPLKPPEVECRRKGQQPGGHAFTPEHVLLATAVARYGHLQAVLLGGSELYSLV</sequence>
<comment type="catalytic activity">
    <reaction evidence="1">
        <text>S-ubiquitinyl-[E2 ubiquitin-conjugating enzyme]-L-cysteine + [acceptor protein]-L-lysine = [E2 ubiquitin-conjugating enzyme]-L-cysteine + N(6)-ubiquitinyl-[acceptor protein]-L-lysine.</text>
        <dbReference type="EC" id="2.3.2.27"/>
    </reaction>
</comment>
<evidence type="ECO:0000313" key="5">
    <source>
        <dbReference type="EMBL" id="GFH27786.1"/>
    </source>
</evidence>
<evidence type="ECO:0000259" key="4">
    <source>
        <dbReference type="Pfam" id="PF23009"/>
    </source>
</evidence>
<dbReference type="UniPathway" id="UPA00143"/>
<dbReference type="Pfam" id="PF22999">
    <property type="entry name" value="LTN1_E3_ligase_6th"/>
    <property type="match status" value="1"/>
</dbReference>
<gene>
    <name evidence="5" type="ORF">HaLaN_26166</name>
</gene>
<keyword evidence="1" id="KW-0833">Ubl conjugation pathway</keyword>
<dbReference type="InterPro" id="IPR054477">
    <property type="entry name" value="LTN1_E3_ligase_6th"/>
</dbReference>
<dbReference type="EC" id="2.3.2.27" evidence="1"/>
<comment type="function">
    <text evidence="1">E3 ubiquitin-protein ligase. Component of the ribosome quality control complex (RQC), a ribosome-associated complex that mediates ubiquitination and extraction of incompletely synthesized nascent chains for proteasomal degradation.</text>
</comment>
<dbReference type="GO" id="GO:1990112">
    <property type="term" value="C:RQC complex"/>
    <property type="evidence" value="ECO:0007669"/>
    <property type="project" value="UniProtKB-UniRule"/>
</dbReference>
<dbReference type="EMBL" id="BLLF01003618">
    <property type="protein sequence ID" value="GFH27786.1"/>
    <property type="molecule type" value="Genomic_DNA"/>
</dbReference>